<reference evidence="3 4" key="1">
    <citation type="submission" date="2018-09" db="EMBL/GenBank/DDBJ databases">
        <title>Genome comparison of Alicycliphilus sp. BQ1, a polyurethanolytic bacterium, with its closest phylogenetic relatives Alicycliphilus denitrificans BC and K601, unable to attack polyurethane.</title>
        <authorList>
            <person name="Loza-Tavera H."/>
            <person name="Lozano L."/>
            <person name="Cevallos M."/>
            <person name="Maya-Lucas O."/>
            <person name="Garcia-Mena J."/>
            <person name="Hernandez J."/>
        </authorList>
    </citation>
    <scope>NUCLEOTIDE SEQUENCE [LARGE SCALE GENOMIC DNA]</scope>
    <source>
        <strain evidence="3 4">BQ1</strain>
    </source>
</reference>
<comment type="caution">
    <text evidence="3">The sequence shown here is derived from an EMBL/GenBank/DDBJ whole genome shotgun (WGS) entry which is preliminary data.</text>
</comment>
<dbReference type="Proteomes" id="UP000216225">
    <property type="component" value="Unassembled WGS sequence"/>
</dbReference>
<protein>
    <submittedName>
        <fullName evidence="3">Tripartite tricarboxylate transporter substrate binding protein</fullName>
    </submittedName>
</protein>
<proteinExistence type="inferred from homology"/>
<evidence type="ECO:0000256" key="2">
    <source>
        <dbReference type="SAM" id="SignalP"/>
    </source>
</evidence>
<dbReference type="PROSITE" id="PS51318">
    <property type="entry name" value="TAT"/>
    <property type="match status" value="1"/>
</dbReference>
<comment type="similarity">
    <text evidence="1">Belongs to the UPF0065 (bug) family.</text>
</comment>
<dbReference type="PIRSF" id="PIRSF017082">
    <property type="entry name" value="YflP"/>
    <property type="match status" value="1"/>
</dbReference>
<sequence>MKQHPHHATPAWHGSRRKALQALASAAALGAAALAPAAARAATDYPKAPIRLVVPYPPGGPTDLVGRVVAAAMGDMLKQSIFVDNKPGASGMVGSAMVAKAPADGYTLLSNASLHVINPAVYDKVPYDAFNDFAPITQIVDVPLVLVVKSDTPVSTVQELIAYLKQSNGAVNFASAGNASSQHLSGELFKIRTGIAMQHVPYKGSSPALTDLMGGQVQLMFDSMPSAMPFITSGKLKALAVTTRKRSSSLPQTPTMQEAGVAGFETSTWYGLWAPRNTPADVVAILAKAAQEALRKPEIAAQYHRMGAEPVGSSPQEFEAYMKSEEKKWAEIVRLSGAKAD</sequence>
<dbReference type="EMBL" id="NKDB02000001">
    <property type="protein sequence ID" value="RKJ99239.1"/>
    <property type="molecule type" value="Genomic_DNA"/>
</dbReference>
<dbReference type="AlphaFoldDB" id="A0A420KH42"/>
<dbReference type="Pfam" id="PF03401">
    <property type="entry name" value="TctC"/>
    <property type="match status" value="1"/>
</dbReference>
<dbReference type="PANTHER" id="PTHR42928:SF5">
    <property type="entry name" value="BLR1237 PROTEIN"/>
    <property type="match status" value="1"/>
</dbReference>
<organism evidence="3 4">
    <name type="scientific">Alicycliphilus denitrificans</name>
    <dbReference type="NCBI Taxonomy" id="179636"/>
    <lineage>
        <taxon>Bacteria</taxon>
        <taxon>Pseudomonadati</taxon>
        <taxon>Pseudomonadota</taxon>
        <taxon>Betaproteobacteria</taxon>
        <taxon>Burkholderiales</taxon>
        <taxon>Comamonadaceae</taxon>
        <taxon>Alicycliphilus</taxon>
    </lineage>
</organism>
<dbReference type="InterPro" id="IPR005064">
    <property type="entry name" value="BUG"/>
</dbReference>
<dbReference type="CDD" id="cd13578">
    <property type="entry name" value="PBP2_Bug27"/>
    <property type="match status" value="1"/>
</dbReference>
<feature type="chain" id="PRO_5019162125" evidence="2">
    <location>
        <begin position="42"/>
        <end position="341"/>
    </location>
</feature>
<dbReference type="InterPro" id="IPR042100">
    <property type="entry name" value="Bug_dom1"/>
</dbReference>
<dbReference type="RefSeq" id="WP_094435938.1">
    <property type="nucleotide sequence ID" value="NZ_NKDB02000001.1"/>
</dbReference>
<feature type="signal peptide" evidence="2">
    <location>
        <begin position="1"/>
        <end position="41"/>
    </location>
</feature>
<evidence type="ECO:0000313" key="3">
    <source>
        <dbReference type="EMBL" id="RKJ99239.1"/>
    </source>
</evidence>
<gene>
    <name evidence="3" type="ORF">CE154_005720</name>
</gene>
<dbReference type="Gene3D" id="3.40.190.10">
    <property type="entry name" value="Periplasmic binding protein-like II"/>
    <property type="match status" value="1"/>
</dbReference>
<evidence type="ECO:0000256" key="1">
    <source>
        <dbReference type="ARBA" id="ARBA00006987"/>
    </source>
</evidence>
<name>A0A420KH42_9BURK</name>
<dbReference type="PANTHER" id="PTHR42928">
    <property type="entry name" value="TRICARBOXYLATE-BINDING PROTEIN"/>
    <property type="match status" value="1"/>
</dbReference>
<keyword evidence="2" id="KW-0732">Signal</keyword>
<accession>A0A420KH42</accession>
<evidence type="ECO:0000313" key="4">
    <source>
        <dbReference type="Proteomes" id="UP000216225"/>
    </source>
</evidence>
<dbReference type="SUPFAM" id="SSF53850">
    <property type="entry name" value="Periplasmic binding protein-like II"/>
    <property type="match status" value="1"/>
</dbReference>
<dbReference type="Gene3D" id="3.40.190.150">
    <property type="entry name" value="Bordetella uptake gene, domain 1"/>
    <property type="match status" value="1"/>
</dbReference>
<dbReference type="InterPro" id="IPR006311">
    <property type="entry name" value="TAT_signal"/>
</dbReference>